<keyword evidence="4 7" id="KW-0812">Transmembrane</keyword>
<sequence length="297" mass="32678">MEAYQKKWQAVGLLVPTIVAVGAFFYWPLVRALQLSRQKTIGFGARSTEYGWQHFTTLATNPDFQYSVGASFAYAGIVVSISMVLGLLVSLLIYRMETYQSFYLVAAIFTYALSFAVTATLWKTLFNPSVGIFTETLRGVLGLVGISLNLDYTTNPLWAWVFVASGGVWKLIGYNIIFMVAALGNIPETINETMRLDGLGWVKKLLFVYVPMISPTLAFLTIVNTANSFFLTYPIIEVLQGGPSNTVNILIYDIYATFSDGLIGRASAKSIVLFVIVGGLTGIQLWISDKFAHYGGA</sequence>
<dbReference type="RefSeq" id="WP_089767092.1">
    <property type="nucleotide sequence ID" value="NZ_FNPB01000005.1"/>
</dbReference>
<feature type="transmembrane region" description="Helical" evidence="7">
    <location>
        <begin position="157"/>
        <end position="184"/>
    </location>
</feature>
<dbReference type="InterPro" id="IPR035906">
    <property type="entry name" value="MetI-like_sf"/>
</dbReference>
<evidence type="ECO:0000256" key="6">
    <source>
        <dbReference type="ARBA" id="ARBA00023136"/>
    </source>
</evidence>
<dbReference type="STRING" id="660517.SAMN04487946_105284"/>
<dbReference type="GO" id="GO:0055085">
    <property type="term" value="P:transmembrane transport"/>
    <property type="evidence" value="ECO:0007669"/>
    <property type="project" value="InterPro"/>
</dbReference>
<evidence type="ECO:0000256" key="2">
    <source>
        <dbReference type="ARBA" id="ARBA00022448"/>
    </source>
</evidence>
<proteinExistence type="predicted"/>
<feature type="transmembrane region" description="Helical" evidence="7">
    <location>
        <begin position="101"/>
        <end position="122"/>
    </location>
</feature>
<dbReference type="PROSITE" id="PS50928">
    <property type="entry name" value="ABC_TM1"/>
    <property type="match status" value="1"/>
</dbReference>
<dbReference type="PANTHER" id="PTHR30193:SF37">
    <property type="entry name" value="INNER MEMBRANE ABC TRANSPORTER PERMEASE PROTEIN YCJO"/>
    <property type="match status" value="1"/>
</dbReference>
<evidence type="ECO:0000256" key="1">
    <source>
        <dbReference type="ARBA" id="ARBA00004651"/>
    </source>
</evidence>
<accession>A0A1H3GNP2</accession>
<feature type="transmembrane region" description="Helical" evidence="7">
    <location>
        <begin position="12"/>
        <end position="29"/>
    </location>
</feature>
<evidence type="ECO:0000256" key="4">
    <source>
        <dbReference type="ARBA" id="ARBA00022692"/>
    </source>
</evidence>
<dbReference type="PANTHER" id="PTHR30193">
    <property type="entry name" value="ABC TRANSPORTER PERMEASE PROTEIN"/>
    <property type="match status" value="1"/>
</dbReference>
<protein>
    <submittedName>
        <fullName evidence="9">Carbohydrate ABC transporter membrane protein 1, CUT1 family</fullName>
    </submittedName>
</protein>
<dbReference type="InterPro" id="IPR000515">
    <property type="entry name" value="MetI-like"/>
</dbReference>
<evidence type="ECO:0000259" key="8">
    <source>
        <dbReference type="PROSITE" id="PS50928"/>
    </source>
</evidence>
<dbReference type="InterPro" id="IPR051393">
    <property type="entry name" value="ABC_transporter_permease"/>
</dbReference>
<evidence type="ECO:0000256" key="3">
    <source>
        <dbReference type="ARBA" id="ARBA00022475"/>
    </source>
</evidence>
<keyword evidence="10" id="KW-1185">Reference proteome</keyword>
<dbReference type="EMBL" id="FNPB01000005">
    <property type="protein sequence ID" value="SDY04942.1"/>
    <property type="molecule type" value="Genomic_DNA"/>
</dbReference>
<dbReference type="Proteomes" id="UP000199170">
    <property type="component" value="Unassembled WGS sequence"/>
</dbReference>
<name>A0A1H3GNP2_9EURY</name>
<evidence type="ECO:0000313" key="9">
    <source>
        <dbReference type="EMBL" id="SDY04942.1"/>
    </source>
</evidence>
<keyword evidence="6 7" id="KW-0472">Membrane</keyword>
<gene>
    <name evidence="9" type="ORF">SAMN04487946_105284</name>
</gene>
<dbReference type="CDD" id="cd06261">
    <property type="entry name" value="TM_PBP2"/>
    <property type="match status" value="1"/>
</dbReference>
<dbReference type="SUPFAM" id="SSF161098">
    <property type="entry name" value="MetI-like"/>
    <property type="match status" value="1"/>
</dbReference>
<evidence type="ECO:0000256" key="7">
    <source>
        <dbReference type="SAM" id="Phobius"/>
    </source>
</evidence>
<dbReference type="GO" id="GO:0005886">
    <property type="term" value="C:plasma membrane"/>
    <property type="evidence" value="ECO:0007669"/>
    <property type="project" value="UniProtKB-SubCell"/>
</dbReference>
<evidence type="ECO:0000313" key="10">
    <source>
        <dbReference type="Proteomes" id="UP000199170"/>
    </source>
</evidence>
<keyword evidence="3" id="KW-1003">Cell membrane</keyword>
<reference evidence="10" key="1">
    <citation type="submission" date="2016-10" db="EMBL/GenBank/DDBJ databases">
        <authorList>
            <person name="Varghese N."/>
            <person name="Submissions S."/>
        </authorList>
    </citation>
    <scope>NUCLEOTIDE SEQUENCE [LARGE SCALE GENOMIC DNA]</scope>
    <source>
        <strain evidence="10">CGMCC 1.10118</strain>
    </source>
</reference>
<dbReference type="OrthoDB" id="45815at2157"/>
<keyword evidence="2" id="KW-0813">Transport</keyword>
<dbReference type="AlphaFoldDB" id="A0A1H3GNP2"/>
<keyword evidence="5 7" id="KW-1133">Transmembrane helix</keyword>
<feature type="transmembrane region" description="Helical" evidence="7">
    <location>
        <begin position="205"/>
        <end position="226"/>
    </location>
</feature>
<comment type="subcellular location">
    <subcellularLocation>
        <location evidence="1">Cell membrane</location>
        <topology evidence="1">Multi-pass membrane protein</topology>
    </subcellularLocation>
</comment>
<feature type="transmembrane region" description="Helical" evidence="7">
    <location>
        <begin position="270"/>
        <end position="287"/>
    </location>
</feature>
<feature type="transmembrane region" description="Helical" evidence="7">
    <location>
        <begin position="72"/>
        <end position="94"/>
    </location>
</feature>
<feature type="domain" description="ABC transmembrane type-1" evidence="8">
    <location>
        <begin position="68"/>
        <end position="284"/>
    </location>
</feature>
<dbReference type="Gene3D" id="1.10.3720.10">
    <property type="entry name" value="MetI-like"/>
    <property type="match status" value="1"/>
</dbReference>
<organism evidence="9 10">
    <name type="scientific">Halobellus clavatus</name>
    <dbReference type="NCBI Taxonomy" id="660517"/>
    <lineage>
        <taxon>Archaea</taxon>
        <taxon>Methanobacteriati</taxon>
        <taxon>Methanobacteriota</taxon>
        <taxon>Stenosarchaea group</taxon>
        <taxon>Halobacteria</taxon>
        <taxon>Halobacteriales</taxon>
        <taxon>Haloferacaceae</taxon>
        <taxon>Halobellus</taxon>
    </lineage>
</organism>
<evidence type="ECO:0000256" key="5">
    <source>
        <dbReference type="ARBA" id="ARBA00022989"/>
    </source>
</evidence>